<organism evidence="2 3">
    <name type="scientific">Romanomermis culicivorax</name>
    <name type="common">Nematode worm</name>
    <dbReference type="NCBI Taxonomy" id="13658"/>
    <lineage>
        <taxon>Eukaryota</taxon>
        <taxon>Metazoa</taxon>
        <taxon>Ecdysozoa</taxon>
        <taxon>Nematoda</taxon>
        <taxon>Enoplea</taxon>
        <taxon>Dorylaimia</taxon>
        <taxon>Mermithida</taxon>
        <taxon>Mermithoidea</taxon>
        <taxon>Mermithidae</taxon>
        <taxon>Romanomermis</taxon>
    </lineage>
</organism>
<dbReference type="WBParaSite" id="nRc.2.0.1.t15534-RA">
    <property type="protein sequence ID" value="nRc.2.0.1.t15534-RA"/>
    <property type="gene ID" value="nRc.2.0.1.g15534"/>
</dbReference>
<reference evidence="3" key="1">
    <citation type="submission" date="2022-11" db="UniProtKB">
        <authorList>
            <consortium name="WormBaseParasite"/>
        </authorList>
    </citation>
    <scope>IDENTIFICATION</scope>
</reference>
<sequence length="60" mass="6657">MAKNSAYAAKTKIPRQGTGKNDRTITFRSPGTVGQSVRSARRCSRPPATQSLKFTRKYIL</sequence>
<feature type="compositionally biased region" description="Polar residues" evidence="1">
    <location>
        <begin position="26"/>
        <end position="38"/>
    </location>
</feature>
<dbReference type="AlphaFoldDB" id="A0A915IQ37"/>
<evidence type="ECO:0000256" key="1">
    <source>
        <dbReference type="SAM" id="MobiDB-lite"/>
    </source>
</evidence>
<protein>
    <submittedName>
        <fullName evidence="3">Uncharacterized protein</fullName>
    </submittedName>
</protein>
<keyword evidence="2" id="KW-1185">Reference proteome</keyword>
<feature type="region of interest" description="Disordered" evidence="1">
    <location>
        <begin position="1"/>
        <end position="47"/>
    </location>
</feature>
<dbReference type="Proteomes" id="UP000887565">
    <property type="component" value="Unplaced"/>
</dbReference>
<proteinExistence type="predicted"/>
<evidence type="ECO:0000313" key="3">
    <source>
        <dbReference type="WBParaSite" id="nRc.2.0.1.t15534-RA"/>
    </source>
</evidence>
<accession>A0A915IQ37</accession>
<evidence type="ECO:0000313" key="2">
    <source>
        <dbReference type="Proteomes" id="UP000887565"/>
    </source>
</evidence>
<name>A0A915IQ37_ROMCU</name>